<gene>
    <name evidence="4" type="ORF">BSTOLATCC_MIC15536</name>
</gene>
<feature type="transmembrane region" description="Helical" evidence="2">
    <location>
        <begin position="42"/>
        <end position="62"/>
    </location>
</feature>
<dbReference type="EMBL" id="CAJZBQ010000015">
    <property type="protein sequence ID" value="CAG9316095.1"/>
    <property type="molecule type" value="Genomic_DNA"/>
</dbReference>
<dbReference type="InterPro" id="IPR023610">
    <property type="entry name" value="PInositol-4/5-P-5/4-kinase"/>
</dbReference>
<dbReference type="Proteomes" id="UP001162131">
    <property type="component" value="Unassembled WGS sequence"/>
</dbReference>
<dbReference type="GO" id="GO:0005524">
    <property type="term" value="F:ATP binding"/>
    <property type="evidence" value="ECO:0007669"/>
    <property type="project" value="UniProtKB-UniRule"/>
</dbReference>
<comment type="caution">
    <text evidence="4">The sequence shown here is derived from an EMBL/GenBank/DDBJ whole genome shotgun (WGS) entry which is preliminary data.</text>
</comment>
<dbReference type="InterPro" id="IPR002498">
    <property type="entry name" value="PInositol-4-P-4/5-kinase_core"/>
</dbReference>
<dbReference type="PANTHER" id="PTHR23086">
    <property type="entry name" value="PHOSPHATIDYLINOSITOL-4-PHOSPHATE 5-KINASE"/>
    <property type="match status" value="1"/>
</dbReference>
<dbReference type="Pfam" id="PF01504">
    <property type="entry name" value="PIP5K"/>
    <property type="match status" value="1"/>
</dbReference>
<dbReference type="InterPro" id="IPR027484">
    <property type="entry name" value="PInositol-4-P-5-kinase_N"/>
</dbReference>
<feature type="transmembrane region" description="Helical" evidence="2">
    <location>
        <begin position="173"/>
        <end position="199"/>
    </location>
</feature>
<proteinExistence type="predicted"/>
<keyword evidence="1" id="KW-0067">ATP-binding</keyword>
<dbReference type="GO" id="GO:0005886">
    <property type="term" value="C:plasma membrane"/>
    <property type="evidence" value="ECO:0007669"/>
    <property type="project" value="TreeGrafter"/>
</dbReference>
<dbReference type="PROSITE" id="PS51455">
    <property type="entry name" value="PIPK"/>
    <property type="match status" value="1"/>
</dbReference>
<sequence length="661" mass="76051">MTLDSTDLALYTSLGMLNILFSSLVALTFLSSRELRQHPSGLIFSLSICELIMSYHSIIFVWDDMSFIQRFRLEPSILIISGYSIDQDYAKKVLCGMNQVLLTIGIVACLCYNIAICLDLVVTLYNPFISGHKRKKFYHSVTFLIVFYYTVYVNTENKFLSQCTAKPRFRLEIANSGAIGILLIVFFTIGVFSAIYAAWRFARGLRIVTEHNTQYLIRHILYVVGFVVLWVWPTISYVMKIYDRQSETIDTIAIATYCSSGFFLGMIRTSDPIFWKKAKECSFFRTQEIESATSDDAWNLPISVIVFGKLNVELAHCIIASLHGVFLTKKINSNSYQSFDAKNFTEIKIHRLNHYVRESANIWGITDSKFPHVEVEEVAPAIFEDIRNMCGMELHDLLSSLEPSENKESMFKIDESAGKSGSFFLFTSDNRIAIKTIKSRERKVMKKILKNYHTHLMKYQDSMLCRILGLFTLRVPGVSTLEIILMENILYKVNPSRVFDIKGSTVGRTAYKNGRVSGPYKDLDFIKMSQSLDLSQDDKDRMKAAILVDVNFLYLHKLMDYSLLLSISKYTEGKSYKQYSSIDLKYTYTMGIIDFLTVYSYWKSMEHTFNHIALGHKVKHVSVANPKNYANRFVNFIFSIIVPIMRRHSSFSIDWNYVSTL</sequence>
<evidence type="ECO:0000259" key="3">
    <source>
        <dbReference type="PROSITE" id="PS51455"/>
    </source>
</evidence>
<name>A0AAU9IXV1_9CILI</name>
<keyword evidence="1" id="KW-0418">Kinase</keyword>
<feature type="transmembrane region" description="Helical" evidence="2">
    <location>
        <begin position="12"/>
        <end position="30"/>
    </location>
</feature>
<feature type="domain" description="PIPK" evidence="3">
    <location>
        <begin position="314"/>
        <end position="641"/>
    </location>
</feature>
<organism evidence="4 5">
    <name type="scientific">Blepharisma stoltei</name>
    <dbReference type="NCBI Taxonomy" id="1481888"/>
    <lineage>
        <taxon>Eukaryota</taxon>
        <taxon>Sar</taxon>
        <taxon>Alveolata</taxon>
        <taxon>Ciliophora</taxon>
        <taxon>Postciliodesmatophora</taxon>
        <taxon>Heterotrichea</taxon>
        <taxon>Heterotrichida</taxon>
        <taxon>Blepharismidae</taxon>
        <taxon>Blepharisma</taxon>
    </lineage>
</organism>
<dbReference type="PANTHER" id="PTHR23086:SF8">
    <property type="entry name" value="PHOSPHATIDYLINOSITOL 5-PHOSPHATE 4-KINASE, ISOFORM A"/>
    <property type="match status" value="1"/>
</dbReference>
<keyword evidence="1" id="KW-0808">Transferase</keyword>
<keyword evidence="2" id="KW-0472">Membrane</keyword>
<reference evidence="4" key="1">
    <citation type="submission" date="2021-09" db="EMBL/GenBank/DDBJ databases">
        <authorList>
            <consortium name="AG Swart"/>
            <person name="Singh M."/>
            <person name="Singh A."/>
            <person name="Seah K."/>
            <person name="Emmerich C."/>
        </authorList>
    </citation>
    <scope>NUCLEOTIDE SEQUENCE</scope>
    <source>
        <strain evidence="4">ATCC30299</strain>
    </source>
</reference>
<keyword evidence="2" id="KW-1133">Transmembrane helix</keyword>
<dbReference type="CDD" id="cd00139">
    <property type="entry name" value="PIPKc"/>
    <property type="match status" value="1"/>
</dbReference>
<accession>A0AAU9IXV1</accession>
<evidence type="ECO:0000313" key="4">
    <source>
        <dbReference type="EMBL" id="CAG9316095.1"/>
    </source>
</evidence>
<dbReference type="GO" id="GO:0046854">
    <property type="term" value="P:phosphatidylinositol phosphate biosynthetic process"/>
    <property type="evidence" value="ECO:0007669"/>
    <property type="project" value="TreeGrafter"/>
</dbReference>
<keyword evidence="1" id="KW-0547">Nucleotide-binding</keyword>
<keyword evidence="2" id="KW-0812">Transmembrane</keyword>
<keyword evidence="5" id="KW-1185">Reference proteome</keyword>
<dbReference type="SMART" id="SM00330">
    <property type="entry name" value="PIPKc"/>
    <property type="match status" value="1"/>
</dbReference>
<dbReference type="GO" id="GO:0016308">
    <property type="term" value="F:1-phosphatidylinositol-4-phosphate 5-kinase activity"/>
    <property type="evidence" value="ECO:0007669"/>
    <property type="project" value="TreeGrafter"/>
</dbReference>
<dbReference type="AlphaFoldDB" id="A0AAU9IXV1"/>
<dbReference type="Gene3D" id="3.30.800.10">
    <property type="entry name" value="Phosphatidylinositol Phosphate Kinase II Beta"/>
    <property type="match status" value="1"/>
</dbReference>
<dbReference type="InterPro" id="IPR027483">
    <property type="entry name" value="PInositol-4-P-4/5-kinase_C_sf"/>
</dbReference>
<evidence type="ECO:0000313" key="5">
    <source>
        <dbReference type="Proteomes" id="UP001162131"/>
    </source>
</evidence>
<dbReference type="Gene3D" id="3.30.810.10">
    <property type="entry name" value="2-Layer Sandwich"/>
    <property type="match status" value="1"/>
</dbReference>
<protein>
    <recommendedName>
        <fullName evidence="3">PIPK domain-containing protein</fullName>
    </recommendedName>
</protein>
<evidence type="ECO:0000256" key="2">
    <source>
        <dbReference type="SAM" id="Phobius"/>
    </source>
</evidence>
<feature type="transmembrane region" description="Helical" evidence="2">
    <location>
        <begin position="137"/>
        <end position="153"/>
    </location>
</feature>
<feature type="transmembrane region" description="Helical" evidence="2">
    <location>
        <begin position="220"/>
        <end position="239"/>
    </location>
</feature>
<dbReference type="SUPFAM" id="SSF56104">
    <property type="entry name" value="SAICAR synthase-like"/>
    <property type="match status" value="1"/>
</dbReference>
<evidence type="ECO:0000256" key="1">
    <source>
        <dbReference type="PROSITE-ProRule" id="PRU00781"/>
    </source>
</evidence>
<feature type="transmembrane region" description="Helical" evidence="2">
    <location>
        <begin position="100"/>
        <end position="125"/>
    </location>
</feature>